<accession>A0A4P8IMW9</accession>
<evidence type="ECO:0000256" key="1">
    <source>
        <dbReference type="SAM" id="SignalP"/>
    </source>
</evidence>
<name>A0A4P8IMW9_9FIRM</name>
<dbReference type="EMBL" id="CP040058">
    <property type="protein sequence ID" value="QCP36509.1"/>
    <property type="molecule type" value="Genomic_DNA"/>
</dbReference>
<reference evidence="2 3" key="1">
    <citation type="submission" date="2019-05" db="EMBL/GenBank/DDBJ databases">
        <title>Complete genome sequencing of Anaerostipes rhamnosivorans.</title>
        <authorList>
            <person name="Bui T.P.N."/>
            <person name="de Vos W.M."/>
        </authorList>
    </citation>
    <scope>NUCLEOTIDE SEQUENCE [LARGE SCALE GENOMIC DNA]</scope>
    <source>
        <strain evidence="2 3">1y2</strain>
    </source>
</reference>
<keyword evidence="1" id="KW-0732">Signal</keyword>
<feature type="chain" id="PRO_5039465068" evidence="1">
    <location>
        <begin position="22"/>
        <end position="603"/>
    </location>
</feature>
<dbReference type="InterPro" id="IPR032675">
    <property type="entry name" value="LRR_dom_sf"/>
</dbReference>
<gene>
    <name evidence="2" type="ORF">AR1Y2_3055</name>
</gene>
<feature type="signal peptide" evidence="1">
    <location>
        <begin position="1"/>
        <end position="21"/>
    </location>
</feature>
<protein>
    <submittedName>
        <fullName evidence="2">Cell surface protein</fullName>
    </submittedName>
</protein>
<dbReference type="Proteomes" id="UP000298653">
    <property type="component" value="Chromosome"/>
</dbReference>
<dbReference type="RefSeq" id="WP_137329723.1">
    <property type="nucleotide sequence ID" value="NZ_CP040058.1"/>
</dbReference>
<organism evidence="2 3">
    <name type="scientific">Anaerostipes rhamnosivorans</name>
    <dbReference type="NCBI Taxonomy" id="1229621"/>
    <lineage>
        <taxon>Bacteria</taxon>
        <taxon>Bacillati</taxon>
        <taxon>Bacillota</taxon>
        <taxon>Clostridia</taxon>
        <taxon>Lachnospirales</taxon>
        <taxon>Lachnospiraceae</taxon>
        <taxon>Anaerostipes</taxon>
    </lineage>
</organism>
<dbReference type="InterPro" id="IPR053139">
    <property type="entry name" value="Surface_bspA-like"/>
</dbReference>
<evidence type="ECO:0000313" key="3">
    <source>
        <dbReference type="Proteomes" id="UP000298653"/>
    </source>
</evidence>
<proteinExistence type="predicted"/>
<dbReference type="KEGG" id="arf:AR1Y2_3055"/>
<dbReference type="Gene3D" id="3.80.10.10">
    <property type="entry name" value="Ribonuclease Inhibitor"/>
    <property type="match status" value="2"/>
</dbReference>
<dbReference type="OrthoDB" id="1814867at2"/>
<dbReference type="Pfam" id="PF13306">
    <property type="entry name" value="LRR_5"/>
    <property type="match status" value="3"/>
</dbReference>
<dbReference type="InterPro" id="IPR026906">
    <property type="entry name" value="LRR_5"/>
</dbReference>
<dbReference type="AlphaFoldDB" id="A0A4P8IMW9"/>
<sequence>MRKSLKVLLAASLFVFMFAAAAPETSIQASKSRTSVTYKLKKGTLTISGKGKMPARMKFRKNKKIKKVIIKKGVTSISKEAFMGCKNLKSVSISKTVKEIGWYSFSGTAIKKITIPSGVKTIGQEALGNCKLLKNVTIPGKFKLKTMPYDDKAECITDDDIGHIDMVTFNTKLSISNVSYLAAKNFTVKKDDPNFRSIRGVIYTKNGKEIVRVPSARTELVIEDGCTDFHMQSVLYYSEDSEGDFVNGCDKLKKITIPQSVKRIDNTKYKTSSYFNSEVPVEHVAVNTKQLDGHSISVLINSLNFIGIKDIASQLPEQITFDHDMYITKDKVLLKYIGKSAAVSIPDGVKSIEERAFYDCSEMKTVTIPQSVEMIEKCAFKYTGLTKVDLPLNLKEVSEAVFYGCSKLSSIKIPDSVAVIKKEAFNDCSSLKTITFGKNLKEIRGNAFAGTAWTELVIPKNIRKIYKNAFVSCEAAKKVIIEGSTKNISANAFWLCPKLTITYKASPKNYQTCIDLYERDYIKNGKSKIKFGWTKLFGVSGYQIKLSTDKKFKKNVKTVTAKKTAKSKTVTVKNKYKTEYVKIRPYKVVNKKKVYGRWSSDSL</sequence>
<dbReference type="PANTHER" id="PTHR45661:SF3">
    <property type="entry name" value="IG-LIKE DOMAIN-CONTAINING PROTEIN"/>
    <property type="match status" value="1"/>
</dbReference>
<evidence type="ECO:0000313" key="2">
    <source>
        <dbReference type="EMBL" id="QCP36509.1"/>
    </source>
</evidence>
<dbReference type="PANTHER" id="PTHR45661">
    <property type="entry name" value="SURFACE ANTIGEN"/>
    <property type="match status" value="1"/>
</dbReference>
<keyword evidence="3" id="KW-1185">Reference proteome</keyword>
<dbReference type="SUPFAM" id="SSF52058">
    <property type="entry name" value="L domain-like"/>
    <property type="match status" value="2"/>
</dbReference>